<dbReference type="KEGG" id="pcx:LPB68_13930"/>
<feature type="transmembrane region" description="Helical" evidence="1">
    <location>
        <begin position="12"/>
        <end position="34"/>
    </location>
</feature>
<keyword evidence="3" id="KW-1185">Reference proteome</keyword>
<evidence type="ECO:0000313" key="3">
    <source>
        <dbReference type="Proteomes" id="UP000077134"/>
    </source>
</evidence>
<gene>
    <name evidence="2" type="ORF">PNBC_16960</name>
</gene>
<keyword evidence="1" id="KW-0472">Membrane</keyword>
<dbReference type="RefSeq" id="WP_068660218.1">
    <property type="nucleotide sequence ID" value="NZ_CP017770.1"/>
</dbReference>
<dbReference type="OrthoDB" id="2624769at2"/>
<protein>
    <submittedName>
        <fullName evidence="2">ATPase F0F1</fullName>
    </submittedName>
</protein>
<evidence type="ECO:0000313" key="2">
    <source>
        <dbReference type="EMBL" id="OAB71709.1"/>
    </source>
</evidence>
<dbReference type="STRING" id="1763538.LPB68_13930"/>
<accession>A0A167B3K9</accession>
<name>A0A167B3K9_9BACL</name>
<dbReference type="AlphaFoldDB" id="A0A167B3K9"/>
<evidence type="ECO:0000256" key="1">
    <source>
        <dbReference type="SAM" id="Phobius"/>
    </source>
</evidence>
<proteinExistence type="predicted"/>
<organism evidence="2 3">
    <name type="scientific">Paenibacillus crassostreae</name>
    <dbReference type="NCBI Taxonomy" id="1763538"/>
    <lineage>
        <taxon>Bacteria</taxon>
        <taxon>Bacillati</taxon>
        <taxon>Bacillota</taxon>
        <taxon>Bacilli</taxon>
        <taxon>Bacillales</taxon>
        <taxon>Paenibacillaceae</taxon>
        <taxon>Paenibacillus</taxon>
    </lineage>
</organism>
<dbReference type="Proteomes" id="UP000077134">
    <property type="component" value="Unassembled WGS sequence"/>
</dbReference>
<keyword evidence="1" id="KW-1133">Transmembrane helix</keyword>
<feature type="transmembrane region" description="Helical" evidence="1">
    <location>
        <begin position="46"/>
        <end position="68"/>
    </location>
</feature>
<comment type="caution">
    <text evidence="2">The sequence shown here is derived from an EMBL/GenBank/DDBJ whole genome shotgun (WGS) entry which is preliminary data.</text>
</comment>
<keyword evidence="1" id="KW-0812">Transmembrane</keyword>
<dbReference type="EMBL" id="LSFN01000036">
    <property type="protein sequence ID" value="OAB71709.1"/>
    <property type="molecule type" value="Genomic_DNA"/>
</dbReference>
<sequence>MGNPKRNDNPWFMALYISGAGGILATYILVGFFVSRWLVKVWEGPSYWIAIGTISGLALGTFQIVILIKKFLGEHDG</sequence>
<reference evidence="2 3" key="1">
    <citation type="submission" date="2016-02" db="EMBL/GenBank/DDBJ databases">
        <title>Paenibacillus sp. LPB0068, isolated from Crassostrea gigas.</title>
        <authorList>
            <person name="Shin S.-K."/>
            <person name="Yi H."/>
        </authorList>
    </citation>
    <scope>NUCLEOTIDE SEQUENCE [LARGE SCALE GENOMIC DNA]</scope>
    <source>
        <strain evidence="2 3">LPB0068</strain>
    </source>
</reference>